<dbReference type="InterPro" id="IPR012341">
    <property type="entry name" value="6hp_glycosidase-like_sf"/>
</dbReference>
<dbReference type="EMBL" id="SLXK01000002">
    <property type="protein sequence ID" value="TCP31555.1"/>
    <property type="molecule type" value="Genomic_DNA"/>
</dbReference>
<dbReference type="OrthoDB" id="9762614at2"/>
<dbReference type="Gene3D" id="1.50.10.10">
    <property type="match status" value="1"/>
</dbReference>
<dbReference type="Gene3D" id="1.50.10.20">
    <property type="match status" value="1"/>
</dbReference>
<name>A0A4R2PCA1_9BACL</name>
<dbReference type="Pfam" id="PF03190">
    <property type="entry name" value="Thioredox_DsbH"/>
    <property type="match status" value="1"/>
</dbReference>
<comment type="caution">
    <text evidence="2">The sequence shown here is derived from an EMBL/GenBank/DDBJ whole genome shotgun (WGS) entry which is preliminary data.</text>
</comment>
<dbReference type="PANTHER" id="PTHR42899:SF1">
    <property type="entry name" value="SPERMATOGENESIS-ASSOCIATED PROTEIN 20"/>
    <property type="match status" value="1"/>
</dbReference>
<dbReference type="InterPro" id="IPR024705">
    <property type="entry name" value="Ssp411"/>
</dbReference>
<dbReference type="GO" id="GO:0005975">
    <property type="term" value="P:carbohydrate metabolic process"/>
    <property type="evidence" value="ECO:0007669"/>
    <property type="project" value="InterPro"/>
</dbReference>
<evidence type="ECO:0000313" key="3">
    <source>
        <dbReference type="Proteomes" id="UP000295416"/>
    </source>
</evidence>
<dbReference type="SUPFAM" id="SSF48208">
    <property type="entry name" value="Six-hairpin glycosidases"/>
    <property type="match status" value="1"/>
</dbReference>
<dbReference type="InterPro" id="IPR036249">
    <property type="entry name" value="Thioredoxin-like_sf"/>
</dbReference>
<proteinExistence type="predicted"/>
<accession>A0A4R2PCA1</accession>
<gene>
    <name evidence="2" type="ORF">EV207_10244</name>
</gene>
<dbReference type="PIRSF" id="PIRSF006402">
    <property type="entry name" value="UCP006402_thioredoxin"/>
    <property type="match status" value="1"/>
</dbReference>
<reference evidence="2 3" key="1">
    <citation type="submission" date="2019-03" db="EMBL/GenBank/DDBJ databases">
        <title>Genomic Encyclopedia of Type Strains, Phase IV (KMG-IV): sequencing the most valuable type-strain genomes for metagenomic binning, comparative biology and taxonomic classification.</title>
        <authorList>
            <person name="Goeker M."/>
        </authorList>
    </citation>
    <scope>NUCLEOTIDE SEQUENCE [LARGE SCALE GENOMIC DNA]</scope>
    <source>
        <strain evidence="2 3">DSM 19377</strain>
    </source>
</reference>
<dbReference type="SUPFAM" id="SSF52833">
    <property type="entry name" value="Thioredoxin-like"/>
    <property type="match status" value="1"/>
</dbReference>
<dbReference type="InterPro" id="IPR008928">
    <property type="entry name" value="6-hairpin_glycosidase_sf"/>
</dbReference>
<dbReference type="AlphaFoldDB" id="A0A4R2PCA1"/>
<dbReference type="Gene3D" id="3.40.30.10">
    <property type="entry name" value="Glutaredoxin"/>
    <property type="match status" value="1"/>
</dbReference>
<keyword evidence="3" id="KW-1185">Reference proteome</keyword>
<feature type="domain" description="Spermatogenesis-associated protein 20-like TRX" evidence="1">
    <location>
        <begin position="1"/>
        <end position="108"/>
    </location>
</feature>
<dbReference type="Proteomes" id="UP000295416">
    <property type="component" value="Unassembled WGS sequence"/>
</dbReference>
<evidence type="ECO:0000259" key="1">
    <source>
        <dbReference type="Pfam" id="PF03190"/>
    </source>
</evidence>
<sequence length="621" mass="70296">MAHESFEDGQIAEILNNNYVSIKVDREERPDIDSIYMTVCQALTGQGGWPLNVFLTSDQKPFYAGTYFPKESMYGRPGFKDVLLSLKEQYDADPEKIAGICSQIVTSLSEKSQNQTALPKEILEKCFQQLTQTFDPKYGGFGQEPKFPSPHQLLYLLRYHRMTSDDEALQMVIKTLDGIANGGIHDHIGGGFARYSVDEKWLVPHFEKMLYDQALLAMAYTEAYQVVGNPRYKTIVKDIYTYVSRELQDVDGGFYCAEDADSEGVEGKYYVWEPAEVMGILGDDLGELFCEAYDITAHGNFEGFNIPNLIDSSLLELAKKKKISLDKLKLQLEDARSILLGERNRRIHPHKDDKSLASWNALMIGALAKAGKVFNNDEMIHAAKRALNFIDEKMTVKGMLKARYREGEAKFDAYLDDYAFLSWACDELYEATYESKYLNKMQQLIDIMLADFWDEDGHGFYLYSKNAAELILKPKDVFDGAIPSGNSAAAYVLLKLARRIGESDYEAKANKLFTAFSNSVSGYPMGYSFLLSAYLLTQSGSKELIILKGDNVEQFTESLSALKEHYLPEVVSLAGEQGEMDELAPNLAGYKTINDETTYYLCRNFQCEQPTIYFQEVMDRL</sequence>
<dbReference type="PANTHER" id="PTHR42899">
    <property type="entry name" value="SPERMATOGENESIS-ASSOCIATED PROTEIN 20"/>
    <property type="match status" value="1"/>
</dbReference>
<organism evidence="2 3">
    <name type="scientific">Scopulibacillus darangshiensis</name>
    <dbReference type="NCBI Taxonomy" id="442528"/>
    <lineage>
        <taxon>Bacteria</taxon>
        <taxon>Bacillati</taxon>
        <taxon>Bacillota</taxon>
        <taxon>Bacilli</taxon>
        <taxon>Bacillales</taxon>
        <taxon>Sporolactobacillaceae</taxon>
        <taxon>Scopulibacillus</taxon>
    </lineage>
</organism>
<dbReference type="InterPro" id="IPR004879">
    <property type="entry name" value="Ssp411-like_TRX"/>
</dbReference>
<evidence type="ECO:0000313" key="2">
    <source>
        <dbReference type="EMBL" id="TCP31555.1"/>
    </source>
</evidence>
<protein>
    <recommendedName>
        <fullName evidence="1">Spermatogenesis-associated protein 20-like TRX domain-containing protein</fullName>
    </recommendedName>
</protein>